<reference evidence="5" key="1">
    <citation type="submission" date="2023-06" db="EMBL/GenBank/DDBJ databases">
        <title>Male Hemibagrus guttatus genome.</title>
        <authorList>
            <person name="Bian C."/>
        </authorList>
    </citation>
    <scope>NUCLEOTIDE SEQUENCE</scope>
    <source>
        <strain evidence="5">Male_cb2023</strain>
        <tissue evidence="5">Muscle</tissue>
    </source>
</reference>
<evidence type="ECO:0000256" key="3">
    <source>
        <dbReference type="RuleBase" id="RU361155"/>
    </source>
</evidence>
<dbReference type="SUPFAM" id="SSF52540">
    <property type="entry name" value="P-loop containing nucleoside triphosphate hydrolases"/>
    <property type="match status" value="1"/>
</dbReference>
<evidence type="ECO:0000313" key="6">
    <source>
        <dbReference type="Proteomes" id="UP001274896"/>
    </source>
</evidence>
<keyword evidence="6" id="KW-1185">Reference proteome</keyword>
<dbReference type="Pfam" id="PF00685">
    <property type="entry name" value="Sulfotransfer_1"/>
    <property type="match status" value="1"/>
</dbReference>
<dbReference type="Gene3D" id="3.40.50.300">
    <property type="entry name" value="P-loop containing nucleotide triphosphate hydrolases"/>
    <property type="match status" value="1"/>
</dbReference>
<protein>
    <recommendedName>
        <fullName evidence="3">Sulfotransferase</fullName>
        <ecNumber evidence="3">2.8.2.-</ecNumber>
    </recommendedName>
</protein>
<dbReference type="EC" id="2.8.2.-" evidence="3"/>
<name>A0AAE0R264_9TELE</name>
<comment type="similarity">
    <text evidence="1 3">Belongs to the sulfotransferase 1 family.</text>
</comment>
<keyword evidence="2 3" id="KW-0808">Transferase</keyword>
<evidence type="ECO:0000256" key="1">
    <source>
        <dbReference type="ARBA" id="ARBA00005771"/>
    </source>
</evidence>
<accession>A0AAE0R264</accession>
<evidence type="ECO:0000313" key="5">
    <source>
        <dbReference type="EMBL" id="KAK3539839.1"/>
    </source>
</evidence>
<proteinExistence type="inferred from homology"/>
<evidence type="ECO:0000259" key="4">
    <source>
        <dbReference type="Pfam" id="PF00685"/>
    </source>
</evidence>
<dbReference type="PANTHER" id="PTHR11783">
    <property type="entry name" value="SULFOTRANSFERASE SULT"/>
    <property type="match status" value="1"/>
</dbReference>
<feature type="domain" description="Sulfotransferase" evidence="4">
    <location>
        <begin position="34"/>
        <end position="82"/>
    </location>
</feature>
<dbReference type="GO" id="GO:0008146">
    <property type="term" value="F:sulfotransferase activity"/>
    <property type="evidence" value="ECO:0007669"/>
    <property type="project" value="InterPro"/>
</dbReference>
<dbReference type="Proteomes" id="UP001274896">
    <property type="component" value="Unassembled WGS sequence"/>
</dbReference>
<gene>
    <name evidence="5" type="ORF">QTP70_013419</name>
</gene>
<dbReference type="InterPro" id="IPR000863">
    <property type="entry name" value="Sulfotransferase_dom"/>
</dbReference>
<dbReference type="InterPro" id="IPR027417">
    <property type="entry name" value="P-loop_NTPase"/>
</dbReference>
<organism evidence="5 6">
    <name type="scientific">Hemibagrus guttatus</name>
    <dbReference type="NCBI Taxonomy" id="175788"/>
    <lineage>
        <taxon>Eukaryota</taxon>
        <taxon>Metazoa</taxon>
        <taxon>Chordata</taxon>
        <taxon>Craniata</taxon>
        <taxon>Vertebrata</taxon>
        <taxon>Euteleostomi</taxon>
        <taxon>Actinopterygii</taxon>
        <taxon>Neopterygii</taxon>
        <taxon>Teleostei</taxon>
        <taxon>Ostariophysi</taxon>
        <taxon>Siluriformes</taxon>
        <taxon>Bagridae</taxon>
        <taxon>Hemibagrus</taxon>
    </lineage>
</organism>
<sequence length="96" mass="11244">MDVFRPKLFDFQGVSMTHFFTDNWDKVQNFKAKPDDIVVATYPKAGTTWMCYLLDLLYFHQTCPEREKSVPIYDRVPFLELVCSPYPTGQKIPKTS</sequence>
<dbReference type="AlphaFoldDB" id="A0AAE0R264"/>
<dbReference type="EMBL" id="JAUCMX010000007">
    <property type="protein sequence ID" value="KAK3539839.1"/>
    <property type="molecule type" value="Genomic_DNA"/>
</dbReference>
<evidence type="ECO:0000256" key="2">
    <source>
        <dbReference type="ARBA" id="ARBA00022679"/>
    </source>
</evidence>
<comment type="caution">
    <text evidence="5">The sequence shown here is derived from an EMBL/GenBank/DDBJ whole genome shotgun (WGS) entry which is preliminary data.</text>
</comment>